<evidence type="ECO:0000313" key="5">
    <source>
        <dbReference type="Proteomes" id="UP000695000"/>
    </source>
</evidence>
<evidence type="ECO:0000256" key="3">
    <source>
        <dbReference type="ARBA" id="ARBA00022614"/>
    </source>
</evidence>
<dbReference type="InterPro" id="IPR032675">
    <property type="entry name" value="LRR_dom_sf"/>
</dbReference>
<dbReference type="GeneID" id="108569841"/>
<evidence type="ECO:0000256" key="4">
    <source>
        <dbReference type="ARBA" id="ARBA00022737"/>
    </source>
</evidence>
<dbReference type="RefSeq" id="XP_017787038.1">
    <property type="nucleotide sequence ID" value="XM_017931549.1"/>
</dbReference>
<dbReference type="InterPro" id="IPR025875">
    <property type="entry name" value="Leu-rich_rpt_4"/>
</dbReference>
<comment type="subcellular location">
    <subcellularLocation>
        <location evidence="1">Cytoplasm</location>
    </subcellularLocation>
</comment>
<evidence type="ECO:0000256" key="2">
    <source>
        <dbReference type="ARBA" id="ARBA00022490"/>
    </source>
</evidence>
<dbReference type="Pfam" id="PF12799">
    <property type="entry name" value="LRR_4"/>
    <property type="match status" value="2"/>
</dbReference>
<keyword evidence="5" id="KW-1185">Reference proteome</keyword>
<dbReference type="PROSITE" id="PS51450">
    <property type="entry name" value="LRR"/>
    <property type="match status" value="4"/>
</dbReference>
<keyword evidence="2" id="KW-0963">Cytoplasm</keyword>
<dbReference type="Proteomes" id="UP000695000">
    <property type="component" value="Unplaced"/>
</dbReference>
<protein>
    <submittedName>
        <fullName evidence="6">Serine/threonine-protein kinase 11-interacting protein-like</fullName>
    </submittedName>
</protein>
<evidence type="ECO:0000256" key="1">
    <source>
        <dbReference type="ARBA" id="ARBA00004496"/>
    </source>
</evidence>
<proteinExistence type="predicted"/>
<sequence>MSDYGAEESWRESCDSSDVMQKELEDLAKLLRADGTHVLDDTCKLSLSASLLRKINNRSNILQQQQRRWRREMPSADFLCDFMRRTRALKLCDDDCHGSNDEGDEEFVDLRLFDNLRLLELHRLSVLTVKGLEALRSQIEYVKCVRSVNGGGVGGGLQEMLEGCGADKATGYAWRALRGAVFRHNRLVKLDGSLRLAPHLESLDVSYNRIGDNIGPLICLPKLKHLNLANNRIASLKTLRLTVDLQVLILRNNLIDDIEQLSGLDGLRELDLRCNCLWDFDSLLPLSKMPSLRRLSLLGNPLSCDPNYRSKTCRYLNVSRIRTLSSPPPDDDVLLLDDLRLNEQELQNIGSYVPTIPSSSSQSQCVEQAFDDDDDITAEEHEESSVLGGGRLRAALLLDLQIQMQDSGFVADQRPVSPSQSIGSVGSLMLEHEPLMLRTNRYSGSDIEILSNPSQSSIEVLQQPMVAIPPNHLQRQHFS</sequence>
<dbReference type="PANTHER" id="PTHR15454">
    <property type="entry name" value="NISCHARIN RELATED"/>
    <property type="match status" value="1"/>
</dbReference>
<dbReference type="InterPro" id="IPR001611">
    <property type="entry name" value="Leu-rich_rpt"/>
</dbReference>
<dbReference type="Gene3D" id="3.80.10.10">
    <property type="entry name" value="Ribonuclease Inhibitor"/>
    <property type="match status" value="2"/>
</dbReference>
<keyword evidence="3" id="KW-0433">Leucine-rich repeat</keyword>
<keyword evidence="4" id="KW-0677">Repeat</keyword>
<dbReference type="SUPFAM" id="SSF52075">
    <property type="entry name" value="Outer arm dynein light chain 1"/>
    <property type="match status" value="1"/>
</dbReference>
<dbReference type="PANTHER" id="PTHR15454:SF69">
    <property type="entry name" value="SERINE_THREONINE-PROTEIN KINASE 11-INTERACTING PROTEIN"/>
    <property type="match status" value="1"/>
</dbReference>
<accession>A0ABM1NJN8</accession>
<reference evidence="6" key="1">
    <citation type="submission" date="2025-08" db="UniProtKB">
        <authorList>
            <consortium name="RefSeq"/>
        </authorList>
    </citation>
    <scope>IDENTIFICATION</scope>
    <source>
        <tissue evidence="6">Whole Larva</tissue>
    </source>
</reference>
<name>A0ABM1NJN8_NICVS</name>
<evidence type="ECO:0000313" key="6">
    <source>
        <dbReference type="RefSeq" id="XP_017787038.1"/>
    </source>
</evidence>
<gene>
    <name evidence="6" type="primary">LOC108569841</name>
</gene>
<organism evidence="5 6">
    <name type="scientific">Nicrophorus vespilloides</name>
    <name type="common">Boreal carrion beetle</name>
    <dbReference type="NCBI Taxonomy" id="110193"/>
    <lineage>
        <taxon>Eukaryota</taxon>
        <taxon>Metazoa</taxon>
        <taxon>Ecdysozoa</taxon>
        <taxon>Arthropoda</taxon>
        <taxon>Hexapoda</taxon>
        <taxon>Insecta</taxon>
        <taxon>Pterygota</taxon>
        <taxon>Neoptera</taxon>
        <taxon>Endopterygota</taxon>
        <taxon>Coleoptera</taxon>
        <taxon>Polyphaga</taxon>
        <taxon>Staphyliniformia</taxon>
        <taxon>Silphidae</taxon>
        <taxon>Nicrophorinae</taxon>
        <taxon>Nicrophorus</taxon>
    </lineage>
</organism>